<proteinExistence type="predicted"/>
<evidence type="ECO:0000313" key="2">
    <source>
        <dbReference type="Proteomes" id="UP001165101"/>
    </source>
</evidence>
<dbReference type="Proteomes" id="UP001165101">
    <property type="component" value="Unassembled WGS sequence"/>
</dbReference>
<name>A0ACB5U105_CANBO</name>
<keyword evidence="2" id="KW-1185">Reference proteome</keyword>
<gene>
    <name evidence="1" type="ORF">Cboi01_000511300</name>
</gene>
<protein>
    <submittedName>
        <fullName evidence="1">Unnamed protein product</fullName>
    </submittedName>
</protein>
<evidence type="ECO:0000313" key="1">
    <source>
        <dbReference type="EMBL" id="GME98875.1"/>
    </source>
</evidence>
<comment type="caution">
    <text evidence="1">The sequence shown here is derived from an EMBL/GenBank/DDBJ whole genome shotgun (WGS) entry which is preliminary data.</text>
</comment>
<organism evidence="1 2">
    <name type="scientific">Candida boidinii</name>
    <name type="common">Yeast</name>
    <dbReference type="NCBI Taxonomy" id="5477"/>
    <lineage>
        <taxon>Eukaryota</taxon>
        <taxon>Fungi</taxon>
        <taxon>Dikarya</taxon>
        <taxon>Ascomycota</taxon>
        <taxon>Saccharomycotina</taxon>
        <taxon>Pichiomycetes</taxon>
        <taxon>Pichiales</taxon>
        <taxon>Pichiaceae</taxon>
        <taxon>Ogataea</taxon>
        <taxon>Ogataea/Candida clade</taxon>
    </lineage>
</organism>
<dbReference type="EMBL" id="BSXV01003730">
    <property type="protein sequence ID" value="GME98875.1"/>
    <property type="molecule type" value="Genomic_DNA"/>
</dbReference>
<reference evidence="1" key="1">
    <citation type="submission" date="2023-04" db="EMBL/GenBank/DDBJ databases">
        <title>Candida boidinii NBRC 1967.</title>
        <authorList>
            <person name="Ichikawa N."/>
            <person name="Sato H."/>
            <person name="Tonouchi N."/>
        </authorList>
    </citation>
    <scope>NUCLEOTIDE SEQUENCE</scope>
    <source>
        <strain evidence="1">NBRC 1967</strain>
    </source>
</reference>
<sequence>MEEGYDNEWEDIDIQERWVDNKEEYDELEGEKRKELEEYLQNAPEEEKHSVELDAEKEWELALKEWESKQV</sequence>
<accession>A0ACB5U105</accession>